<feature type="region of interest" description="Disordered" evidence="1">
    <location>
        <begin position="219"/>
        <end position="255"/>
    </location>
</feature>
<keyword evidence="2" id="KW-0472">Membrane</keyword>
<feature type="compositionally biased region" description="Acidic residues" evidence="1">
    <location>
        <begin position="222"/>
        <end position="241"/>
    </location>
</feature>
<reference evidence="3" key="2">
    <citation type="submission" date="2020-09" db="EMBL/GenBank/DDBJ databases">
        <authorList>
            <person name="Sun Q."/>
            <person name="Zhou Y."/>
        </authorList>
    </citation>
    <scope>NUCLEOTIDE SEQUENCE</scope>
    <source>
        <strain evidence="3">CGMCC 1.16548</strain>
    </source>
</reference>
<accession>A0A8J3M5C4</accession>
<name>A0A8J3M5C4_9MICO</name>
<dbReference type="RefSeq" id="WP_191283594.1">
    <property type="nucleotide sequence ID" value="NZ_BNAI01000004.1"/>
</dbReference>
<proteinExistence type="predicted"/>
<evidence type="ECO:0000313" key="4">
    <source>
        <dbReference type="Proteomes" id="UP000617531"/>
    </source>
</evidence>
<keyword evidence="4" id="KW-1185">Reference proteome</keyword>
<evidence type="ECO:0000313" key="3">
    <source>
        <dbReference type="EMBL" id="GHF20915.1"/>
    </source>
</evidence>
<feature type="compositionally biased region" description="Polar residues" evidence="1">
    <location>
        <begin position="242"/>
        <end position="255"/>
    </location>
</feature>
<dbReference type="EMBL" id="BNAI01000004">
    <property type="protein sequence ID" value="GHF20915.1"/>
    <property type="molecule type" value="Genomic_DNA"/>
</dbReference>
<dbReference type="Proteomes" id="UP000617531">
    <property type="component" value="Unassembled WGS sequence"/>
</dbReference>
<gene>
    <name evidence="3" type="ORF">GCM10011600_22440</name>
</gene>
<comment type="caution">
    <text evidence="3">The sequence shown here is derived from an EMBL/GenBank/DDBJ whole genome shotgun (WGS) entry which is preliminary data.</text>
</comment>
<evidence type="ECO:0008006" key="5">
    <source>
        <dbReference type="Google" id="ProtNLM"/>
    </source>
</evidence>
<protein>
    <recommendedName>
        <fullName evidence="5">PilN domain-containing protein</fullName>
    </recommendedName>
</protein>
<dbReference type="AlphaFoldDB" id="A0A8J3M5C4"/>
<sequence>MSTMTTDRPATVTRRFDAEPRVQMLPPFVAQRAKSRSAARLGVLFVILGSVVAGGMFVLGVFRTTAADLALADASATTQSILQQQSEYRIATDTAQMVQQTTETQLVVTSYEIDWAELLLTVQGFLPAGGLIQNVTATNQAPWAASLEIEDPLRTPRIASIELVVNTASIPEAVALVERLRELDGFADAVVKTSAVGVDGRATTTIVLTLSTDAVSGRFLETDEDEDAASGESTEPEDDTSTDSVEQPTSEGGEG</sequence>
<reference evidence="3" key="1">
    <citation type="journal article" date="2014" name="Int. J. Syst. Evol. Microbiol.">
        <title>Complete genome sequence of Corynebacterium casei LMG S-19264T (=DSM 44701T), isolated from a smear-ripened cheese.</title>
        <authorList>
            <consortium name="US DOE Joint Genome Institute (JGI-PGF)"/>
            <person name="Walter F."/>
            <person name="Albersmeier A."/>
            <person name="Kalinowski J."/>
            <person name="Ruckert C."/>
        </authorList>
    </citation>
    <scope>NUCLEOTIDE SEQUENCE</scope>
    <source>
        <strain evidence="3">CGMCC 1.16548</strain>
    </source>
</reference>
<evidence type="ECO:0000256" key="1">
    <source>
        <dbReference type="SAM" id="MobiDB-lite"/>
    </source>
</evidence>
<evidence type="ECO:0000256" key="2">
    <source>
        <dbReference type="SAM" id="Phobius"/>
    </source>
</evidence>
<feature type="transmembrane region" description="Helical" evidence="2">
    <location>
        <begin position="41"/>
        <end position="62"/>
    </location>
</feature>
<keyword evidence="2" id="KW-1133">Transmembrane helix</keyword>
<organism evidence="3 4">
    <name type="scientific">Pseudolysinimonas yzui</name>
    <dbReference type="NCBI Taxonomy" id="2708254"/>
    <lineage>
        <taxon>Bacteria</taxon>
        <taxon>Bacillati</taxon>
        <taxon>Actinomycetota</taxon>
        <taxon>Actinomycetes</taxon>
        <taxon>Micrococcales</taxon>
        <taxon>Microbacteriaceae</taxon>
        <taxon>Pseudolysinimonas</taxon>
    </lineage>
</organism>
<keyword evidence="2" id="KW-0812">Transmembrane</keyword>